<organism evidence="1 2">
    <name type="scientific">Caulifigura coniformis</name>
    <dbReference type="NCBI Taxonomy" id="2527983"/>
    <lineage>
        <taxon>Bacteria</taxon>
        <taxon>Pseudomonadati</taxon>
        <taxon>Planctomycetota</taxon>
        <taxon>Planctomycetia</taxon>
        <taxon>Planctomycetales</taxon>
        <taxon>Planctomycetaceae</taxon>
        <taxon>Caulifigura</taxon>
    </lineage>
</organism>
<accession>A0A517SG45</accession>
<reference evidence="1 2" key="1">
    <citation type="submission" date="2019-02" db="EMBL/GenBank/DDBJ databases">
        <title>Deep-cultivation of Planctomycetes and their phenomic and genomic characterization uncovers novel biology.</title>
        <authorList>
            <person name="Wiegand S."/>
            <person name="Jogler M."/>
            <person name="Boedeker C."/>
            <person name="Pinto D."/>
            <person name="Vollmers J."/>
            <person name="Rivas-Marin E."/>
            <person name="Kohn T."/>
            <person name="Peeters S.H."/>
            <person name="Heuer A."/>
            <person name="Rast P."/>
            <person name="Oberbeckmann S."/>
            <person name="Bunk B."/>
            <person name="Jeske O."/>
            <person name="Meyerdierks A."/>
            <person name="Storesund J.E."/>
            <person name="Kallscheuer N."/>
            <person name="Luecker S."/>
            <person name="Lage O.M."/>
            <person name="Pohl T."/>
            <person name="Merkel B.J."/>
            <person name="Hornburger P."/>
            <person name="Mueller R.-W."/>
            <person name="Bruemmer F."/>
            <person name="Labrenz M."/>
            <person name="Spormann A.M."/>
            <person name="Op den Camp H."/>
            <person name="Overmann J."/>
            <person name="Amann R."/>
            <person name="Jetten M.S.M."/>
            <person name="Mascher T."/>
            <person name="Medema M.H."/>
            <person name="Devos D.P."/>
            <person name="Kaster A.-K."/>
            <person name="Ovreas L."/>
            <person name="Rohde M."/>
            <person name="Galperin M.Y."/>
            <person name="Jogler C."/>
        </authorList>
    </citation>
    <scope>NUCLEOTIDE SEQUENCE [LARGE SCALE GENOMIC DNA]</scope>
    <source>
        <strain evidence="1 2">Pan44</strain>
    </source>
</reference>
<keyword evidence="2" id="KW-1185">Reference proteome</keyword>
<name>A0A517SG45_9PLAN</name>
<dbReference type="InParanoid" id="A0A517SG45"/>
<dbReference type="Proteomes" id="UP000315700">
    <property type="component" value="Chromosome"/>
</dbReference>
<sequence length="84" mass="9393">MNAVEEALHDYDTGRFTAYDTVCKILTNVDSVGSLEVLNHLTPDLVHELRELISALDAGERMSGHWVPTSKQLDAAKLWLKARD</sequence>
<dbReference type="AlphaFoldDB" id="A0A517SG45"/>
<dbReference type="EMBL" id="CP036271">
    <property type="protein sequence ID" value="QDT55098.1"/>
    <property type="molecule type" value="Genomic_DNA"/>
</dbReference>
<protein>
    <submittedName>
        <fullName evidence="1">Uncharacterized protein</fullName>
    </submittedName>
</protein>
<evidence type="ECO:0000313" key="1">
    <source>
        <dbReference type="EMBL" id="QDT55098.1"/>
    </source>
</evidence>
<proteinExistence type="predicted"/>
<evidence type="ECO:0000313" key="2">
    <source>
        <dbReference type="Proteomes" id="UP000315700"/>
    </source>
</evidence>
<dbReference type="KEGG" id="ccos:Pan44_31390"/>
<gene>
    <name evidence="1" type="ORF">Pan44_31390</name>
</gene>